<sequence>MSVDLLQQPFFNRKEADQLNNRLWIEADEPLAPSGYGQPYVCGLEINQTYRRAVFENNGITILVCEHCKKQWNTKDQCWKLHSRSLRGNKHSSNEQQNLGCTDVKEIASPSQPTGPTACQTNFLTQSAITQSVKSPVSCTVKLLSYFNLFALGLEFGEDDWHCPT</sequence>
<protein>
    <submittedName>
        <fullName evidence="1">Uncharacterized protein</fullName>
    </submittedName>
</protein>
<comment type="caution">
    <text evidence="1">The sequence shown here is derived from an EMBL/GenBank/DDBJ whole genome shotgun (WGS) entry which is preliminary data.</text>
</comment>
<dbReference type="AlphaFoldDB" id="A0A5D3DBU4"/>
<accession>A0A5D3DBU4</accession>
<evidence type="ECO:0000313" key="2">
    <source>
        <dbReference type="Proteomes" id="UP000321947"/>
    </source>
</evidence>
<proteinExistence type="predicted"/>
<gene>
    <name evidence="1" type="ORF">E5676_scaffold284G00880</name>
</gene>
<reference evidence="1 2" key="1">
    <citation type="submission" date="2019-08" db="EMBL/GenBank/DDBJ databases">
        <title>Draft genome sequences of two oriental melons (Cucumis melo L. var makuwa).</title>
        <authorList>
            <person name="Kwon S.-Y."/>
        </authorList>
    </citation>
    <scope>NUCLEOTIDE SEQUENCE [LARGE SCALE GENOMIC DNA]</scope>
    <source>
        <strain evidence="2">cv. Chang Bougi</strain>
        <tissue evidence="1">Leaf</tissue>
    </source>
</reference>
<evidence type="ECO:0000313" key="1">
    <source>
        <dbReference type="EMBL" id="TYK20940.1"/>
    </source>
</evidence>
<dbReference type="EMBL" id="SSTD01006073">
    <property type="protein sequence ID" value="TYK20940.1"/>
    <property type="molecule type" value="Genomic_DNA"/>
</dbReference>
<dbReference type="Proteomes" id="UP000321947">
    <property type="component" value="Unassembled WGS sequence"/>
</dbReference>
<organism evidence="1 2">
    <name type="scientific">Cucumis melo var. makuwa</name>
    <name type="common">Oriental melon</name>
    <dbReference type="NCBI Taxonomy" id="1194695"/>
    <lineage>
        <taxon>Eukaryota</taxon>
        <taxon>Viridiplantae</taxon>
        <taxon>Streptophyta</taxon>
        <taxon>Embryophyta</taxon>
        <taxon>Tracheophyta</taxon>
        <taxon>Spermatophyta</taxon>
        <taxon>Magnoliopsida</taxon>
        <taxon>eudicotyledons</taxon>
        <taxon>Gunneridae</taxon>
        <taxon>Pentapetalae</taxon>
        <taxon>rosids</taxon>
        <taxon>fabids</taxon>
        <taxon>Cucurbitales</taxon>
        <taxon>Cucurbitaceae</taxon>
        <taxon>Benincaseae</taxon>
        <taxon>Cucumis</taxon>
    </lineage>
</organism>
<name>A0A5D3DBU4_CUCMM</name>